<organism evidence="2">
    <name type="scientific">Oikopleura dioica</name>
    <name type="common">Tunicate</name>
    <dbReference type="NCBI Taxonomy" id="34765"/>
    <lineage>
        <taxon>Eukaryota</taxon>
        <taxon>Metazoa</taxon>
        <taxon>Chordata</taxon>
        <taxon>Tunicata</taxon>
        <taxon>Appendicularia</taxon>
        <taxon>Copelata</taxon>
        <taxon>Oikopleuridae</taxon>
        <taxon>Oikopleura</taxon>
    </lineage>
</organism>
<dbReference type="EMBL" id="FN653016">
    <property type="protein sequence ID" value="CBY06758.1"/>
    <property type="molecule type" value="Genomic_DNA"/>
</dbReference>
<reference evidence="2" key="1">
    <citation type="journal article" date="2010" name="Science">
        <title>Plasticity of animal genome architecture unmasked by rapid evolution of a pelagic tunicate.</title>
        <authorList>
            <person name="Denoeud F."/>
            <person name="Henriet S."/>
            <person name="Mungpakdee S."/>
            <person name="Aury J.M."/>
            <person name="Da Silva C."/>
            <person name="Brinkmann H."/>
            <person name="Mikhaleva J."/>
            <person name="Olsen L.C."/>
            <person name="Jubin C."/>
            <person name="Canestro C."/>
            <person name="Bouquet J.M."/>
            <person name="Danks G."/>
            <person name="Poulain J."/>
            <person name="Campsteijn C."/>
            <person name="Adamski M."/>
            <person name="Cross I."/>
            <person name="Yadetie F."/>
            <person name="Muffato M."/>
            <person name="Louis A."/>
            <person name="Butcher S."/>
            <person name="Tsagkogeorga G."/>
            <person name="Konrad A."/>
            <person name="Singh S."/>
            <person name="Jensen M.F."/>
            <person name="Cong E.H."/>
            <person name="Eikeseth-Otteraa H."/>
            <person name="Noel B."/>
            <person name="Anthouard V."/>
            <person name="Porcel B.M."/>
            <person name="Kachouri-Lafond R."/>
            <person name="Nishino A."/>
            <person name="Ugolini M."/>
            <person name="Chourrout P."/>
            <person name="Nishida H."/>
            <person name="Aasland R."/>
            <person name="Huzurbazar S."/>
            <person name="Westhof E."/>
            <person name="Delsuc F."/>
            <person name="Lehrach H."/>
            <person name="Reinhardt R."/>
            <person name="Weissenbach J."/>
            <person name="Roy S.W."/>
            <person name="Artiguenave F."/>
            <person name="Postlethwait J.H."/>
            <person name="Manak J.R."/>
            <person name="Thompson E.M."/>
            <person name="Jaillon O."/>
            <person name="Du Pasquier L."/>
            <person name="Boudinot P."/>
            <person name="Liberles D.A."/>
            <person name="Volff J.N."/>
            <person name="Philippe H."/>
            <person name="Lenhard B."/>
            <person name="Roest Crollius H."/>
            <person name="Wincker P."/>
            <person name="Chourrout D."/>
        </authorList>
    </citation>
    <scope>NUCLEOTIDE SEQUENCE [LARGE SCALE GENOMIC DNA]</scope>
</reference>
<proteinExistence type="predicted"/>
<accession>E4WSS6</accession>
<protein>
    <submittedName>
        <fullName evidence="2">Uncharacterized protein</fullName>
    </submittedName>
</protein>
<dbReference type="OrthoDB" id="10316625at2759"/>
<evidence type="ECO:0000256" key="1">
    <source>
        <dbReference type="ARBA" id="ARBA00022441"/>
    </source>
</evidence>
<dbReference type="Proteomes" id="UP000001307">
    <property type="component" value="Unassembled WGS sequence"/>
</dbReference>
<dbReference type="SUPFAM" id="SSF117281">
    <property type="entry name" value="Kelch motif"/>
    <property type="match status" value="1"/>
</dbReference>
<keyword evidence="3" id="KW-1185">Reference proteome</keyword>
<name>E4WSS6_OIKDI</name>
<gene>
    <name evidence="2" type="ORF">GSOID_T00005820001</name>
</gene>
<dbReference type="InParanoid" id="E4WSS6"/>
<dbReference type="AlphaFoldDB" id="E4WSS6"/>
<dbReference type="Gene3D" id="2.120.10.80">
    <property type="entry name" value="Kelch-type beta propeller"/>
    <property type="match status" value="1"/>
</dbReference>
<evidence type="ECO:0000313" key="3">
    <source>
        <dbReference type="Proteomes" id="UP000001307"/>
    </source>
</evidence>
<dbReference type="InterPro" id="IPR006652">
    <property type="entry name" value="Kelch_1"/>
</dbReference>
<evidence type="ECO:0000313" key="2">
    <source>
        <dbReference type="EMBL" id="CBY06758.1"/>
    </source>
</evidence>
<dbReference type="Pfam" id="PF01344">
    <property type="entry name" value="Kelch_1"/>
    <property type="match status" value="1"/>
</dbReference>
<keyword evidence="1" id="KW-0880">Kelch repeat</keyword>
<sequence>MKANTILLIAGKISADVCPDFNKSERCQSACSGDFYNCTHSCSDDNISCVTRCQGEFLDCDQNCPCGANCVAGCNECPEAEFCDYTDLLIINPVQAGINKAIVLDSATKTHTIVDYDYGYPANIEDSCSVVFRGVPYILGSYYQYRQIAIVGKNGIVVQDEELSIPHVDGYYGSCSVFADSVSLCFYTGLGKSCNSWRPEEGQDVFAADSNVSHDWASMVTFQNQLVAVGGCNGGICHNNVEFYDGSIWSFGESVPLEEIYSHALTTDQESIYLFSGLTSNPENVLRYQNGTWSTIGKLLDTRYWNNSAIQLGHFVYTGRCSLEKVTVVEKFQTEVVISDEGGCQLDLYYATMLEFPNSLF</sequence>
<dbReference type="InterPro" id="IPR015915">
    <property type="entry name" value="Kelch-typ_b-propeller"/>
</dbReference>